<dbReference type="Proteomes" id="UP000035036">
    <property type="component" value="Plasmid pGSUB1"/>
</dbReference>
<geneLocation type="plasmid" evidence="1 2">
    <name>pGSUB1</name>
</geneLocation>
<keyword evidence="1" id="KW-0614">Plasmid</keyword>
<name>A0A0B5FXD4_9BACT</name>
<dbReference type="KEGG" id="gsb:GSUB_17365"/>
<evidence type="ECO:0000313" key="1">
    <source>
        <dbReference type="EMBL" id="AJF08251.1"/>
    </source>
</evidence>
<sequence>MTWEECKAAAAKGCNLNSWEGYTLARDKIWIDKRNQKINLEDQAVERKILPLYQDTLKVAYERREKHGIIFRQEVVEEQSAFFKKIGADIEQLLAQAHPKTDTQMQHEEDFQEE</sequence>
<proteinExistence type="predicted"/>
<keyword evidence="2" id="KW-1185">Reference proteome</keyword>
<accession>A0A0B5FXD4</accession>
<organism evidence="1 2">
    <name type="scientific">Geoalkalibacter subterraneus</name>
    <dbReference type="NCBI Taxonomy" id="483547"/>
    <lineage>
        <taxon>Bacteria</taxon>
        <taxon>Pseudomonadati</taxon>
        <taxon>Thermodesulfobacteriota</taxon>
        <taxon>Desulfuromonadia</taxon>
        <taxon>Desulfuromonadales</taxon>
        <taxon>Geoalkalibacteraceae</taxon>
        <taxon>Geoalkalibacter</taxon>
    </lineage>
</organism>
<dbReference type="EMBL" id="CP010312">
    <property type="protein sequence ID" value="AJF08251.1"/>
    <property type="molecule type" value="Genomic_DNA"/>
</dbReference>
<evidence type="ECO:0000313" key="2">
    <source>
        <dbReference type="Proteomes" id="UP000035036"/>
    </source>
</evidence>
<dbReference type="AlphaFoldDB" id="A0A0B5FXD4"/>
<reference evidence="1 2" key="1">
    <citation type="journal article" date="2015" name="Genome Announc.">
        <title>Genomes of Geoalkalibacter ferrihydriticus Z-0531T and Geoalkalibacter subterraneus Red1T, Two Haloalkaliphilic Metal-Reducing Deltaproteobacteria.</title>
        <authorList>
            <person name="Badalamenti J.P."/>
            <person name="Krajmalnik-Brown R."/>
            <person name="Torres C.I."/>
            <person name="Bond D.R."/>
        </authorList>
    </citation>
    <scope>NUCLEOTIDE SEQUENCE [LARGE SCALE GENOMIC DNA]</scope>
    <source>
        <strain evidence="1 2">Red1</strain>
        <plasmid evidence="2">Plasmid pGSUB1</plasmid>
    </source>
</reference>
<gene>
    <name evidence="1" type="ORF">GSUB_17365</name>
</gene>
<dbReference type="HOGENOM" id="CLU_2117531_0_0_7"/>
<protein>
    <submittedName>
        <fullName evidence="1">Uncharacterized protein</fullName>
    </submittedName>
</protein>